<dbReference type="Proteomes" id="UP000186684">
    <property type="component" value="Unassembled WGS sequence"/>
</dbReference>
<evidence type="ECO:0000256" key="2">
    <source>
        <dbReference type="ARBA" id="ARBA00022574"/>
    </source>
</evidence>
<dbReference type="AlphaFoldDB" id="A0A1N7NEX9"/>
<dbReference type="Pfam" id="PF00034">
    <property type="entry name" value="Cytochrom_C"/>
    <property type="match status" value="1"/>
</dbReference>
<keyword evidence="10" id="KW-0732">Signal</keyword>
<feature type="repeat" description="WD" evidence="8">
    <location>
        <begin position="142"/>
        <end position="183"/>
    </location>
</feature>
<keyword evidence="13" id="KW-1185">Reference proteome</keyword>
<evidence type="ECO:0000256" key="8">
    <source>
        <dbReference type="PROSITE-ProRule" id="PRU00221"/>
    </source>
</evidence>
<reference evidence="13" key="1">
    <citation type="submission" date="2017-01" db="EMBL/GenBank/DDBJ databases">
        <authorList>
            <person name="Varghese N."/>
            <person name="Submissions S."/>
        </authorList>
    </citation>
    <scope>NUCLEOTIDE SEQUENCE [LARGE SCALE GENOMIC DNA]</scope>
    <source>
        <strain evidence="13">DSM 29430</strain>
    </source>
</reference>
<dbReference type="GO" id="GO:0009055">
    <property type="term" value="F:electron transfer activity"/>
    <property type="evidence" value="ECO:0007669"/>
    <property type="project" value="InterPro"/>
</dbReference>
<feature type="signal peptide" evidence="10">
    <location>
        <begin position="1"/>
        <end position="19"/>
    </location>
</feature>
<keyword evidence="3 9" id="KW-0349">Heme</keyword>
<dbReference type="OrthoDB" id="9805828at2"/>
<evidence type="ECO:0000313" key="13">
    <source>
        <dbReference type="Proteomes" id="UP000186684"/>
    </source>
</evidence>
<keyword evidence="4 9" id="KW-0479">Metal-binding</keyword>
<evidence type="ECO:0000259" key="11">
    <source>
        <dbReference type="PROSITE" id="PS51007"/>
    </source>
</evidence>
<dbReference type="PRINTS" id="PR00604">
    <property type="entry name" value="CYTCHRMECIAB"/>
</dbReference>
<dbReference type="RefSeq" id="WP_076448537.1">
    <property type="nucleotide sequence ID" value="NZ_FTOQ01000008.1"/>
</dbReference>
<dbReference type="PANTHER" id="PTHR22847">
    <property type="entry name" value="WD40 REPEAT PROTEIN"/>
    <property type="match status" value="1"/>
</dbReference>
<dbReference type="SUPFAM" id="SSF46626">
    <property type="entry name" value="Cytochrome c"/>
    <property type="match status" value="1"/>
</dbReference>
<dbReference type="EMBL" id="FTOQ01000008">
    <property type="protein sequence ID" value="SIS96890.1"/>
    <property type="molecule type" value="Genomic_DNA"/>
</dbReference>
<keyword evidence="1" id="KW-0813">Transport</keyword>
<evidence type="ECO:0000256" key="9">
    <source>
        <dbReference type="PROSITE-ProRule" id="PRU00433"/>
    </source>
</evidence>
<dbReference type="Pfam" id="PF00400">
    <property type="entry name" value="WD40"/>
    <property type="match status" value="4"/>
</dbReference>
<dbReference type="InterPro" id="IPR001680">
    <property type="entry name" value="WD40_rpt"/>
</dbReference>
<dbReference type="PROSITE" id="PS51007">
    <property type="entry name" value="CYTC"/>
    <property type="match status" value="1"/>
</dbReference>
<keyword evidence="6" id="KW-0249">Electron transport</keyword>
<evidence type="ECO:0000256" key="4">
    <source>
        <dbReference type="ARBA" id="ARBA00022723"/>
    </source>
</evidence>
<sequence>MRGAALVTCLALAALPAAAQEYYTLEGHGGPVMDVTVGPDGRVATASFDNAVGLWADAAPRWLDGHAAAVNAVLFLSDSEAVSGADDFDLIRWDLQTGSATRMPGHKGKVMALDAAGSWIASASWDGTIGLWPRDGGPVRFLDGHDGPVNDVAFVAGGARLYSASADGTLCLWDVETGDLIALVVEHGFGLNEIVLDEAAGWLAYGAVDGVTRVIDMATGDSLADLTLDRRPILALTRSADGGQIAIGDGEGYISVISTGDWRILQDFRATTRGPIWALAFSPSGENLHAAGLDSRVHSWPVARLGEDGRMDTAGSAFLADPDSMPNGERQFKRKCSICHTLTPGSARRAGPSLYDLFGRVAGTVEDYAYSDALNGRDLVWTEETVDALFDIGPEHYIPGTKMPMQRITGAQDRADLIAYLRRETAPKETTE</sequence>
<keyword evidence="5" id="KW-0677">Repeat</keyword>
<feature type="chain" id="PRO_5012952846" evidence="10">
    <location>
        <begin position="20"/>
        <end position="432"/>
    </location>
</feature>
<dbReference type="InterPro" id="IPR015943">
    <property type="entry name" value="WD40/YVTN_repeat-like_dom_sf"/>
</dbReference>
<dbReference type="CDD" id="cd00200">
    <property type="entry name" value="WD40"/>
    <property type="match status" value="1"/>
</dbReference>
<dbReference type="InterPro" id="IPR009056">
    <property type="entry name" value="Cyt_c-like_dom"/>
</dbReference>
<dbReference type="PROSITE" id="PS50294">
    <property type="entry name" value="WD_REPEATS_REGION"/>
    <property type="match status" value="1"/>
</dbReference>
<dbReference type="InterPro" id="IPR002327">
    <property type="entry name" value="Cyt_c_1A/1B"/>
</dbReference>
<accession>A0A1N7NEX9</accession>
<dbReference type="InterPro" id="IPR019775">
    <property type="entry name" value="WD40_repeat_CS"/>
</dbReference>
<dbReference type="Gene3D" id="1.10.760.10">
    <property type="entry name" value="Cytochrome c-like domain"/>
    <property type="match status" value="1"/>
</dbReference>
<keyword evidence="2 8" id="KW-0853">WD repeat</keyword>
<evidence type="ECO:0000256" key="10">
    <source>
        <dbReference type="SAM" id="SignalP"/>
    </source>
</evidence>
<dbReference type="STRING" id="633194.SAMN05421759_10826"/>
<evidence type="ECO:0000256" key="1">
    <source>
        <dbReference type="ARBA" id="ARBA00022448"/>
    </source>
</evidence>
<dbReference type="PANTHER" id="PTHR22847:SF637">
    <property type="entry name" value="WD REPEAT DOMAIN 5B"/>
    <property type="match status" value="1"/>
</dbReference>
<name>A0A1N7NEX9_9RHOB</name>
<dbReference type="PROSITE" id="PS00678">
    <property type="entry name" value="WD_REPEATS_1"/>
    <property type="match status" value="1"/>
</dbReference>
<dbReference type="InterPro" id="IPR036322">
    <property type="entry name" value="WD40_repeat_dom_sf"/>
</dbReference>
<evidence type="ECO:0000256" key="3">
    <source>
        <dbReference type="ARBA" id="ARBA00022617"/>
    </source>
</evidence>
<feature type="repeat" description="WD" evidence="8">
    <location>
        <begin position="25"/>
        <end position="55"/>
    </location>
</feature>
<dbReference type="SUPFAM" id="SSF50978">
    <property type="entry name" value="WD40 repeat-like"/>
    <property type="match status" value="1"/>
</dbReference>
<keyword evidence="7 9" id="KW-0408">Iron</keyword>
<feature type="repeat" description="WD" evidence="8">
    <location>
        <begin position="63"/>
        <end position="103"/>
    </location>
</feature>
<evidence type="ECO:0000256" key="7">
    <source>
        <dbReference type="ARBA" id="ARBA00023004"/>
    </source>
</evidence>
<dbReference type="Gene3D" id="2.130.10.10">
    <property type="entry name" value="YVTN repeat-like/Quinoprotein amine dehydrogenase"/>
    <property type="match status" value="2"/>
</dbReference>
<feature type="domain" description="Cytochrome c" evidence="11">
    <location>
        <begin position="323"/>
        <end position="425"/>
    </location>
</feature>
<dbReference type="PROSITE" id="PS50082">
    <property type="entry name" value="WD_REPEATS_2"/>
    <property type="match status" value="3"/>
</dbReference>
<evidence type="ECO:0000256" key="5">
    <source>
        <dbReference type="ARBA" id="ARBA00022737"/>
    </source>
</evidence>
<dbReference type="GO" id="GO:0046872">
    <property type="term" value="F:metal ion binding"/>
    <property type="evidence" value="ECO:0007669"/>
    <property type="project" value="UniProtKB-KW"/>
</dbReference>
<evidence type="ECO:0000256" key="6">
    <source>
        <dbReference type="ARBA" id="ARBA00022982"/>
    </source>
</evidence>
<protein>
    <submittedName>
        <fullName evidence="12">Cytochrome c</fullName>
    </submittedName>
</protein>
<proteinExistence type="predicted"/>
<gene>
    <name evidence="12" type="ORF">SAMN05421759_10826</name>
</gene>
<organism evidence="12 13">
    <name type="scientific">Roseivivax lentus</name>
    <dbReference type="NCBI Taxonomy" id="633194"/>
    <lineage>
        <taxon>Bacteria</taxon>
        <taxon>Pseudomonadati</taxon>
        <taxon>Pseudomonadota</taxon>
        <taxon>Alphaproteobacteria</taxon>
        <taxon>Rhodobacterales</taxon>
        <taxon>Roseobacteraceae</taxon>
        <taxon>Roseivivax</taxon>
    </lineage>
</organism>
<dbReference type="InterPro" id="IPR036909">
    <property type="entry name" value="Cyt_c-like_dom_sf"/>
</dbReference>
<dbReference type="GO" id="GO:0020037">
    <property type="term" value="F:heme binding"/>
    <property type="evidence" value="ECO:0007669"/>
    <property type="project" value="InterPro"/>
</dbReference>
<evidence type="ECO:0000313" key="12">
    <source>
        <dbReference type="EMBL" id="SIS96890.1"/>
    </source>
</evidence>
<dbReference type="SMART" id="SM00320">
    <property type="entry name" value="WD40"/>
    <property type="match status" value="7"/>
</dbReference>